<feature type="compositionally biased region" description="Polar residues" evidence="1">
    <location>
        <begin position="84"/>
        <end position="98"/>
    </location>
</feature>
<comment type="caution">
    <text evidence="2">The sequence shown here is derived from an EMBL/GenBank/DDBJ whole genome shotgun (WGS) entry which is preliminary data.</text>
</comment>
<proteinExistence type="predicted"/>
<dbReference type="EMBL" id="JAFEKC020000003">
    <property type="protein sequence ID" value="KAK0515815.1"/>
    <property type="molecule type" value="Genomic_DNA"/>
</dbReference>
<feature type="compositionally biased region" description="Low complexity" evidence="1">
    <location>
        <begin position="125"/>
        <end position="144"/>
    </location>
</feature>
<feature type="compositionally biased region" description="Basic and acidic residues" evidence="1">
    <location>
        <begin position="10"/>
        <end position="20"/>
    </location>
</feature>
<reference evidence="2" key="1">
    <citation type="submission" date="2023-03" db="EMBL/GenBank/DDBJ databases">
        <title>Complete genome of Cladonia borealis.</title>
        <authorList>
            <person name="Park H."/>
        </authorList>
    </citation>
    <scope>NUCLEOTIDE SEQUENCE</scope>
    <source>
        <strain evidence="2">ANT050790</strain>
    </source>
</reference>
<feature type="compositionally biased region" description="Polar residues" evidence="1">
    <location>
        <begin position="43"/>
        <end position="57"/>
    </location>
</feature>
<organism evidence="2 3">
    <name type="scientific">Cladonia borealis</name>
    <dbReference type="NCBI Taxonomy" id="184061"/>
    <lineage>
        <taxon>Eukaryota</taxon>
        <taxon>Fungi</taxon>
        <taxon>Dikarya</taxon>
        <taxon>Ascomycota</taxon>
        <taxon>Pezizomycotina</taxon>
        <taxon>Lecanoromycetes</taxon>
        <taxon>OSLEUM clade</taxon>
        <taxon>Lecanoromycetidae</taxon>
        <taxon>Lecanorales</taxon>
        <taxon>Lecanorineae</taxon>
        <taxon>Cladoniaceae</taxon>
        <taxon>Cladonia</taxon>
    </lineage>
</organism>
<feature type="compositionally biased region" description="Polar residues" evidence="1">
    <location>
        <begin position="27"/>
        <end position="36"/>
    </location>
</feature>
<dbReference type="Proteomes" id="UP001166286">
    <property type="component" value="Unassembled WGS sequence"/>
</dbReference>
<gene>
    <name evidence="2" type="ORF">JMJ35_001849</name>
</gene>
<feature type="region of interest" description="Disordered" evidence="1">
    <location>
        <begin position="1"/>
        <end position="161"/>
    </location>
</feature>
<evidence type="ECO:0000313" key="2">
    <source>
        <dbReference type="EMBL" id="KAK0515815.1"/>
    </source>
</evidence>
<accession>A0AA39R6N2</accession>
<feature type="compositionally biased region" description="Basic and acidic residues" evidence="1">
    <location>
        <begin position="145"/>
        <end position="161"/>
    </location>
</feature>
<protein>
    <submittedName>
        <fullName evidence="2">Uncharacterized protein</fullName>
    </submittedName>
</protein>
<name>A0AA39R6N2_9LECA</name>
<sequence length="161" mass="17394">MEPTAPNIHEQPRLGEEKTSEAYAPSVPTSSISAPTPTAPQYKGTTPRRSGMRTISASEFFVMGRPPAPSNNTPETDDDPFALSISSSNASRTQFNTQERPRLTFQDSQVEDMQAYVEDNDGENGSTLGDLTSSRSTSSDTIGSQKEESGEERKDEAKGGE</sequence>
<evidence type="ECO:0000256" key="1">
    <source>
        <dbReference type="SAM" id="MobiDB-lite"/>
    </source>
</evidence>
<keyword evidence="3" id="KW-1185">Reference proteome</keyword>
<dbReference type="AlphaFoldDB" id="A0AA39R6N2"/>
<evidence type="ECO:0000313" key="3">
    <source>
        <dbReference type="Proteomes" id="UP001166286"/>
    </source>
</evidence>